<name>A0A1G7JZN4_9SPHI</name>
<gene>
    <name evidence="4" type="ORF">SAMN05216464_115165</name>
</gene>
<sequence length="202" mass="22393">MKTNFFENIAAMNAAGNWKLTIHTDEQGGFTVSALFTALHNADNATKAIPPMLLKGTATEMDAGFFETITQPVQQTAGLYNNLNAYHKELEKARLASKMVQDKKNKTAPKPKNDGDEADDEENEDIEVGAPQPNKEELKKTYNEAMQKISELNAACKYAEAIAILPSPEDYPEKAAELRGKLGDLTRKRNQMEQALSLFNQD</sequence>
<evidence type="ECO:0000256" key="1">
    <source>
        <dbReference type="SAM" id="Coils"/>
    </source>
</evidence>
<feature type="compositionally biased region" description="Acidic residues" evidence="2">
    <location>
        <begin position="116"/>
        <end position="127"/>
    </location>
</feature>
<dbReference type="NCBIfam" id="TIGR03741">
    <property type="entry name" value="PRTRC_E"/>
    <property type="match status" value="1"/>
</dbReference>
<dbReference type="RefSeq" id="WP_162842774.1">
    <property type="nucleotide sequence ID" value="NZ_FNAI01000015.1"/>
</dbReference>
<dbReference type="InterPro" id="IPR022273">
    <property type="entry name" value="PRTRC_protein-E"/>
</dbReference>
<dbReference type="AlphaFoldDB" id="A0A1G7JZN4"/>
<feature type="compositionally biased region" description="Basic and acidic residues" evidence="2">
    <location>
        <begin position="98"/>
        <end position="115"/>
    </location>
</feature>
<feature type="coiled-coil region" evidence="1">
    <location>
        <begin position="135"/>
        <end position="195"/>
    </location>
</feature>
<protein>
    <submittedName>
        <fullName evidence="4">PRTRC system protein E</fullName>
    </submittedName>
</protein>
<dbReference type="STRING" id="1391627.SAMN05216464_115165"/>
<evidence type="ECO:0000259" key="3">
    <source>
        <dbReference type="Pfam" id="PF19556"/>
    </source>
</evidence>
<reference evidence="4 5" key="1">
    <citation type="submission" date="2016-10" db="EMBL/GenBank/DDBJ databases">
        <authorList>
            <person name="de Groot N.N."/>
        </authorList>
    </citation>
    <scope>NUCLEOTIDE SEQUENCE [LARGE SCALE GENOMIC DNA]</scope>
    <source>
        <strain evidence="4 5">47C3B</strain>
    </source>
</reference>
<feature type="region of interest" description="Disordered" evidence="2">
    <location>
        <begin position="98"/>
        <end position="134"/>
    </location>
</feature>
<feature type="domain" description="ParB-related ThiF-related cassette protein E" evidence="3">
    <location>
        <begin position="1"/>
        <end position="192"/>
    </location>
</feature>
<keyword evidence="5" id="KW-1185">Reference proteome</keyword>
<organism evidence="4 5">
    <name type="scientific">Mucilaginibacter pineti</name>
    <dbReference type="NCBI Taxonomy" id="1391627"/>
    <lineage>
        <taxon>Bacteria</taxon>
        <taxon>Pseudomonadati</taxon>
        <taxon>Bacteroidota</taxon>
        <taxon>Sphingobacteriia</taxon>
        <taxon>Sphingobacteriales</taxon>
        <taxon>Sphingobacteriaceae</taxon>
        <taxon>Mucilaginibacter</taxon>
    </lineage>
</organism>
<evidence type="ECO:0000313" key="4">
    <source>
        <dbReference type="EMBL" id="SDF30211.1"/>
    </source>
</evidence>
<evidence type="ECO:0000256" key="2">
    <source>
        <dbReference type="SAM" id="MobiDB-lite"/>
    </source>
</evidence>
<evidence type="ECO:0000313" key="5">
    <source>
        <dbReference type="Proteomes" id="UP000199072"/>
    </source>
</evidence>
<accession>A0A1G7JZN4</accession>
<dbReference type="EMBL" id="FNAI01000015">
    <property type="protein sequence ID" value="SDF30211.1"/>
    <property type="molecule type" value="Genomic_DNA"/>
</dbReference>
<dbReference type="Proteomes" id="UP000199072">
    <property type="component" value="Unassembled WGS sequence"/>
</dbReference>
<proteinExistence type="predicted"/>
<dbReference type="Pfam" id="PF19556">
    <property type="entry name" value="PRTRC_E"/>
    <property type="match status" value="1"/>
</dbReference>
<keyword evidence="1" id="KW-0175">Coiled coil</keyword>